<reference evidence="2 3" key="1">
    <citation type="submission" date="2020-01" db="EMBL/GenBank/DDBJ databases">
        <title>Kibdelosporangium persica a novel Actinomycetes from a hot desert in Iran.</title>
        <authorList>
            <person name="Safaei N."/>
            <person name="Zaburannyi N."/>
            <person name="Mueller R."/>
            <person name="Wink J."/>
        </authorList>
    </citation>
    <scope>NUCLEOTIDE SEQUENCE [LARGE SCALE GENOMIC DNA]</scope>
    <source>
        <strain evidence="2 3">4NS15</strain>
    </source>
</reference>
<proteinExistence type="predicted"/>
<evidence type="ECO:0000313" key="3">
    <source>
        <dbReference type="Proteomes" id="UP000763557"/>
    </source>
</evidence>
<name>A0ABX2FCD3_9PSEU</name>
<dbReference type="EMBL" id="JAAATY010000023">
    <property type="protein sequence ID" value="NRN68947.1"/>
    <property type="molecule type" value="Genomic_DNA"/>
</dbReference>
<sequence>MSAVLLVFSGTVAGLPVRVTSNFEHHRGISLDRDCGFSAPLSRGRTFWLFCDTAWNDGDGRHFIPGSTAAVGTAAPGQIPTDLHELPTPPGRPPASPHPGGPAQFLTAPGGMRTPDGQPCTTNAGQFAASWITGITTTSPDNLLITYVDLCVTSTPKPFFIQGFGIAEYNAETNTITARTTVFSTPGAQLPATKILGSPILQGGSLYLYAFECGRWFSGVCVTGTTHVARAESWRTAANYQWYSQGRFTSDHTKAGNIIPSAGAAVSVHSFGAAGLHAILQKDLGGGFEVWQAPTPAGPWTRRSTGKVGCRGGRGNDLCRALTGHPELSTAHHMVISYFSPATRHVEAALFPW</sequence>
<protein>
    <recommendedName>
        <fullName evidence="4">DUF4185 domain-containing protein</fullName>
    </recommendedName>
</protein>
<evidence type="ECO:0000313" key="2">
    <source>
        <dbReference type="EMBL" id="NRN68947.1"/>
    </source>
</evidence>
<feature type="compositionally biased region" description="Pro residues" evidence="1">
    <location>
        <begin position="87"/>
        <end position="100"/>
    </location>
</feature>
<evidence type="ECO:0008006" key="4">
    <source>
        <dbReference type="Google" id="ProtNLM"/>
    </source>
</evidence>
<accession>A0ABX2FCD3</accession>
<keyword evidence="3" id="KW-1185">Reference proteome</keyword>
<dbReference type="Proteomes" id="UP000763557">
    <property type="component" value="Unassembled WGS sequence"/>
</dbReference>
<organism evidence="2 3">
    <name type="scientific">Kibdelosporangium persicum</name>
    <dbReference type="NCBI Taxonomy" id="2698649"/>
    <lineage>
        <taxon>Bacteria</taxon>
        <taxon>Bacillati</taxon>
        <taxon>Actinomycetota</taxon>
        <taxon>Actinomycetes</taxon>
        <taxon>Pseudonocardiales</taxon>
        <taxon>Pseudonocardiaceae</taxon>
        <taxon>Kibdelosporangium</taxon>
    </lineage>
</organism>
<evidence type="ECO:0000256" key="1">
    <source>
        <dbReference type="SAM" id="MobiDB-lite"/>
    </source>
</evidence>
<comment type="caution">
    <text evidence="2">The sequence shown here is derived from an EMBL/GenBank/DDBJ whole genome shotgun (WGS) entry which is preliminary data.</text>
</comment>
<gene>
    <name evidence="2" type="ORF">GC106_62030</name>
</gene>
<feature type="region of interest" description="Disordered" evidence="1">
    <location>
        <begin position="67"/>
        <end position="119"/>
    </location>
</feature>